<dbReference type="OrthoDB" id="5226159at2759"/>
<dbReference type="EMBL" id="LBBL01000362">
    <property type="protein sequence ID" value="KKF92632.1"/>
    <property type="molecule type" value="Genomic_DNA"/>
</dbReference>
<proteinExistence type="predicted"/>
<dbReference type="Proteomes" id="UP000034841">
    <property type="component" value="Unassembled WGS sequence"/>
</dbReference>
<keyword evidence="2" id="KW-1185">Reference proteome</keyword>
<dbReference type="AlphaFoldDB" id="A0A0F8CPK2"/>
<name>A0A0F8CPK2_CERFI</name>
<organism evidence="1 2">
    <name type="scientific">Ceratocystis fimbriata f. sp. platani</name>
    <dbReference type="NCBI Taxonomy" id="88771"/>
    <lineage>
        <taxon>Eukaryota</taxon>
        <taxon>Fungi</taxon>
        <taxon>Dikarya</taxon>
        <taxon>Ascomycota</taxon>
        <taxon>Pezizomycotina</taxon>
        <taxon>Sordariomycetes</taxon>
        <taxon>Hypocreomycetidae</taxon>
        <taxon>Microascales</taxon>
        <taxon>Ceratocystidaceae</taxon>
        <taxon>Ceratocystis</taxon>
    </lineage>
</organism>
<sequence>MSSATTTHNFKEFCLRLSSALRIRRKKPTKMSTIQISAPFDFRKDTFALPGFSEDECARMKNAALDGTLNTVPMSVSVNA</sequence>
<protein>
    <submittedName>
        <fullName evidence="1">Uncharacterized protein</fullName>
    </submittedName>
</protein>
<accession>A0A0F8CPK2</accession>
<comment type="caution">
    <text evidence="1">The sequence shown here is derived from an EMBL/GenBank/DDBJ whole genome shotgun (WGS) entry which is preliminary data.</text>
</comment>
<evidence type="ECO:0000313" key="1">
    <source>
        <dbReference type="EMBL" id="KKF92632.1"/>
    </source>
</evidence>
<evidence type="ECO:0000313" key="2">
    <source>
        <dbReference type="Proteomes" id="UP000034841"/>
    </source>
</evidence>
<reference evidence="1 2" key="1">
    <citation type="submission" date="2015-04" db="EMBL/GenBank/DDBJ databases">
        <title>Genome sequence of Ceratocystis platani, a major pathogen of plane trees.</title>
        <authorList>
            <person name="Belbahri L."/>
        </authorList>
    </citation>
    <scope>NUCLEOTIDE SEQUENCE [LARGE SCALE GENOMIC DNA]</scope>
    <source>
        <strain evidence="1 2">CFO</strain>
    </source>
</reference>
<gene>
    <name evidence="1" type="ORF">CFO_g5011</name>
</gene>